<evidence type="ECO:0000259" key="2">
    <source>
        <dbReference type="Pfam" id="PF26526"/>
    </source>
</evidence>
<proteinExistence type="predicted"/>
<dbReference type="Pfam" id="PF26526">
    <property type="entry name" value="DUF8175"/>
    <property type="match status" value="1"/>
</dbReference>
<evidence type="ECO:0000256" key="1">
    <source>
        <dbReference type="SAM" id="MobiDB-lite"/>
    </source>
</evidence>
<name>A0ABS7QVL7_9ACTN</name>
<feature type="region of interest" description="Disordered" evidence="1">
    <location>
        <begin position="150"/>
        <end position="180"/>
    </location>
</feature>
<feature type="domain" description="DUF8175" evidence="2">
    <location>
        <begin position="3"/>
        <end position="149"/>
    </location>
</feature>
<protein>
    <recommendedName>
        <fullName evidence="2">DUF8175 domain-containing protein</fullName>
    </recommendedName>
</protein>
<comment type="caution">
    <text evidence="3">The sequence shown here is derived from an EMBL/GenBank/DDBJ whole genome shotgun (WGS) entry which is preliminary data.</text>
</comment>
<sequence>MKVLDGVPVGYAHTQAGAVEAAVNYQIARSSAKYFTDTAIRHKTIAAMATSGARAQLIANDDAGMKQVLASLGISGAGADTLVARAAAMGTKADSYTDQVATVEVWMAGLIGTTSNNAPLPVSSSWTTYTLTLQWQDGDWKLASVNSVNGPTPVSTGSDPSSVDDFRTLNGEFDAPPYVG</sequence>
<reference evidence="3 4" key="1">
    <citation type="submission" date="2021-08" db="EMBL/GenBank/DDBJ databases">
        <title>Streptomyces sp. PTM05 isolated from lichen.</title>
        <authorList>
            <person name="Somphong A."/>
            <person name="Phongsopitanun W."/>
            <person name="Tanasupawat S."/>
        </authorList>
    </citation>
    <scope>NUCLEOTIDE SEQUENCE [LARGE SCALE GENOMIC DNA]</scope>
    <source>
        <strain evidence="3 4">Ptm05</strain>
    </source>
</reference>
<organism evidence="3 4">
    <name type="scientific">Streptantibioticus parmotrematis</name>
    <dbReference type="NCBI Taxonomy" id="2873249"/>
    <lineage>
        <taxon>Bacteria</taxon>
        <taxon>Bacillati</taxon>
        <taxon>Actinomycetota</taxon>
        <taxon>Actinomycetes</taxon>
        <taxon>Kitasatosporales</taxon>
        <taxon>Streptomycetaceae</taxon>
        <taxon>Streptantibioticus</taxon>
    </lineage>
</organism>
<evidence type="ECO:0000313" key="3">
    <source>
        <dbReference type="EMBL" id="MBY8887263.1"/>
    </source>
</evidence>
<feature type="compositionally biased region" description="Polar residues" evidence="1">
    <location>
        <begin position="150"/>
        <end position="161"/>
    </location>
</feature>
<keyword evidence="4" id="KW-1185">Reference proteome</keyword>
<accession>A0ABS7QVL7</accession>
<evidence type="ECO:0000313" key="4">
    <source>
        <dbReference type="Proteomes" id="UP001198565"/>
    </source>
</evidence>
<dbReference type="Proteomes" id="UP001198565">
    <property type="component" value="Unassembled WGS sequence"/>
</dbReference>
<dbReference type="EMBL" id="JAINVZ010000015">
    <property type="protein sequence ID" value="MBY8887263.1"/>
    <property type="molecule type" value="Genomic_DNA"/>
</dbReference>
<gene>
    <name evidence="3" type="ORF">K7472_20805</name>
</gene>
<dbReference type="InterPro" id="IPR058488">
    <property type="entry name" value="DUF8175"/>
</dbReference>